<protein>
    <recommendedName>
        <fullName evidence="3">DUF3046 domain-containing protein</fullName>
    </recommendedName>
</protein>
<organism evidence="1 2">
    <name type="scientific">Cellulomonas iranensis</name>
    <dbReference type="NCBI Taxonomy" id="76862"/>
    <lineage>
        <taxon>Bacteria</taxon>
        <taxon>Bacillati</taxon>
        <taxon>Actinomycetota</taxon>
        <taxon>Actinomycetes</taxon>
        <taxon>Micrococcales</taxon>
        <taxon>Cellulomonadaceae</taxon>
        <taxon>Cellulomonas</taxon>
    </lineage>
</organism>
<dbReference type="Pfam" id="PF11248">
    <property type="entry name" value="DUF3046"/>
    <property type="match status" value="1"/>
</dbReference>
<dbReference type="InterPro" id="IPR021408">
    <property type="entry name" value="DUF3046"/>
</dbReference>
<name>A0ABU0GEL0_9CELL</name>
<dbReference type="Proteomes" id="UP001240250">
    <property type="component" value="Unassembled WGS sequence"/>
</dbReference>
<proteinExistence type="predicted"/>
<accession>A0ABU0GEL0</accession>
<gene>
    <name evidence="1" type="ORF">JO380_000181</name>
</gene>
<dbReference type="RefSeq" id="WP_046530458.1">
    <property type="nucleotide sequence ID" value="NZ_CP084585.1"/>
</dbReference>
<evidence type="ECO:0008006" key="3">
    <source>
        <dbReference type="Google" id="ProtNLM"/>
    </source>
</evidence>
<comment type="caution">
    <text evidence="1">The sequence shown here is derived from an EMBL/GenBank/DDBJ whole genome shotgun (WGS) entry which is preliminary data.</text>
</comment>
<evidence type="ECO:0000313" key="1">
    <source>
        <dbReference type="EMBL" id="MDQ0423800.1"/>
    </source>
</evidence>
<sequence>MRYRELTDLVDDVLGPVQGRLLLDELVLGELGGRTGAVALADGEDPRAVWHALCDELGIPDARRWGSDPHRQAPPRRADR</sequence>
<keyword evidence="2" id="KW-1185">Reference proteome</keyword>
<reference evidence="1 2" key="1">
    <citation type="submission" date="2023-07" db="EMBL/GenBank/DDBJ databases">
        <title>Sequencing the genomes of 1000 actinobacteria strains.</title>
        <authorList>
            <person name="Klenk H.-P."/>
        </authorList>
    </citation>
    <scope>NUCLEOTIDE SEQUENCE [LARGE SCALE GENOMIC DNA]</scope>
    <source>
        <strain evidence="1 2">DSM 14785</strain>
    </source>
</reference>
<evidence type="ECO:0000313" key="2">
    <source>
        <dbReference type="Proteomes" id="UP001240250"/>
    </source>
</evidence>
<dbReference type="EMBL" id="JAUSVM010000001">
    <property type="protein sequence ID" value="MDQ0423800.1"/>
    <property type="molecule type" value="Genomic_DNA"/>
</dbReference>